<keyword evidence="2 5" id="KW-0963">Cytoplasm</keyword>
<feature type="domain" description="Gamma tubulin complex component C-terminal" evidence="6">
    <location>
        <begin position="66"/>
        <end position="431"/>
    </location>
</feature>
<protein>
    <recommendedName>
        <fullName evidence="5">Gamma-tubulin complex component</fullName>
    </recommendedName>
</protein>
<evidence type="ECO:0000256" key="1">
    <source>
        <dbReference type="ARBA" id="ARBA00010337"/>
    </source>
</evidence>
<keyword evidence="4 5" id="KW-0206">Cytoskeleton</keyword>
<dbReference type="OrthoDB" id="775571at2759"/>
<keyword evidence="3 5" id="KW-0493">Microtubule</keyword>
<dbReference type="GO" id="GO:0007020">
    <property type="term" value="P:microtubule nucleation"/>
    <property type="evidence" value="ECO:0007669"/>
    <property type="project" value="InterPro"/>
</dbReference>
<dbReference type="EMBL" id="UZAN01051279">
    <property type="protein sequence ID" value="VDP88801.1"/>
    <property type="molecule type" value="Genomic_DNA"/>
</dbReference>
<name>A0A3P8H1M8_9TREM</name>
<accession>A0A3P8H1M8</accession>
<dbReference type="PANTHER" id="PTHR19302">
    <property type="entry name" value="GAMMA TUBULIN COMPLEX PROTEIN"/>
    <property type="match status" value="1"/>
</dbReference>
<dbReference type="GO" id="GO:0031122">
    <property type="term" value="P:cytoplasmic microtubule organization"/>
    <property type="evidence" value="ECO:0007669"/>
    <property type="project" value="TreeGrafter"/>
</dbReference>
<evidence type="ECO:0000256" key="2">
    <source>
        <dbReference type="ARBA" id="ARBA00022490"/>
    </source>
</evidence>
<dbReference type="GO" id="GO:0005874">
    <property type="term" value="C:microtubule"/>
    <property type="evidence" value="ECO:0007669"/>
    <property type="project" value="UniProtKB-KW"/>
</dbReference>
<comment type="subcellular location">
    <subcellularLocation>
        <location evidence="5">Cytoplasm</location>
        <location evidence="5">Cytoskeleton</location>
        <location evidence="5">Microtubule organizing center</location>
    </subcellularLocation>
</comment>
<sequence>MANPYGHLIGCKNSVANAQLNSDTTIDLNRIPIQVLLNRVVLCPLLAYFREVDRAVCNHFLYELHLMDHFHCLRQLYFLEHGEFSQSLLDELFAKADGPLSRRSDVYNSGFLRDLMQSVLRKFTRQVHNKSSDSDEDFTLNHMWEDHSRTCFSIVCPIDFLAVSGTNVDEDSVVDPRRAPAFDHLSVRYLAPWPINIILHQTVLRKYNRVFCQLVRVRFAIWSLNSCYHQLRGRRVLGSTPNDPRRPALPVGQSDFQFHQTSVWLHEMNQVVRGIETYLVNQAVKASWSKFVKRLTGSNPENFELSSQNTVVTNLDQLIQVHEAYVEEVVRGCLLDPSNEEIQQVICGLLSCVHWFYKVLSTSSWLDRASPTTGQLNQVGWTQLQAAHASFVQHARFLRRRAGRMLSTSRADSNQSCLSQLILALGINDFYVHTTQMSNLKSIETSCLSG</sequence>
<evidence type="ECO:0000313" key="7">
    <source>
        <dbReference type="EMBL" id="VDP88801.1"/>
    </source>
</evidence>
<dbReference type="PANTHER" id="PTHR19302:SF70">
    <property type="entry name" value="GAMMA-TUBULIN COMPLEX COMPONENT 6"/>
    <property type="match status" value="1"/>
</dbReference>
<evidence type="ECO:0000313" key="8">
    <source>
        <dbReference type="Proteomes" id="UP000272942"/>
    </source>
</evidence>
<dbReference type="Gene3D" id="1.20.120.1900">
    <property type="entry name" value="Gamma-tubulin complex, C-terminal domain"/>
    <property type="match status" value="1"/>
</dbReference>
<dbReference type="InterPro" id="IPR007259">
    <property type="entry name" value="GCP"/>
</dbReference>
<dbReference type="AlphaFoldDB" id="A0A3P8H1M8"/>
<dbReference type="GO" id="GO:0051321">
    <property type="term" value="P:meiotic cell cycle"/>
    <property type="evidence" value="ECO:0007669"/>
    <property type="project" value="TreeGrafter"/>
</dbReference>
<dbReference type="GO" id="GO:0000922">
    <property type="term" value="C:spindle pole"/>
    <property type="evidence" value="ECO:0007669"/>
    <property type="project" value="InterPro"/>
</dbReference>
<evidence type="ECO:0000256" key="4">
    <source>
        <dbReference type="ARBA" id="ARBA00023212"/>
    </source>
</evidence>
<evidence type="ECO:0000256" key="3">
    <source>
        <dbReference type="ARBA" id="ARBA00022701"/>
    </source>
</evidence>
<proteinExistence type="inferred from homology"/>
<dbReference type="Proteomes" id="UP000272942">
    <property type="component" value="Unassembled WGS sequence"/>
</dbReference>
<evidence type="ECO:0000259" key="6">
    <source>
        <dbReference type="Pfam" id="PF04130"/>
    </source>
</evidence>
<dbReference type="GO" id="GO:0000930">
    <property type="term" value="C:gamma-tubulin complex"/>
    <property type="evidence" value="ECO:0007669"/>
    <property type="project" value="TreeGrafter"/>
</dbReference>
<keyword evidence="8" id="KW-1185">Reference proteome</keyword>
<comment type="similarity">
    <text evidence="1 5">Belongs to the TUBGCP family.</text>
</comment>
<dbReference type="InterPro" id="IPR040457">
    <property type="entry name" value="GCP_C"/>
</dbReference>
<dbReference type="GO" id="GO:0051225">
    <property type="term" value="P:spindle assembly"/>
    <property type="evidence" value="ECO:0007669"/>
    <property type="project" value="TreeGrafter"/>
</dbReference>
<dbReference type="GO" id="GO:0000278">
    <property type="term" value="P:mitotic cell cycle"/>
    <property type="evidence" value="ECO:0007669"/>
    <property type="project" value="TreeGrafter"/>
</dbReference>
<dbReference type="Pfam" id="PF04130">
    <property type="entry name" value="GCP_C_terminal"/>
    <property type="match status" value="1"/>
</dbReference>
<evidence type="ECO:0000256" key="5">
    <source>
        <dbReference type="RuleBase" id="RU363050"/>
    </source>
</evidence>
<organism evidence="7 8">
    <name type="scientific">Echinostoma caproni</name>
    <dbReference type="NCBI Taxonomy" id="27848"/>
    <lineage>
        <taxon>Eukaryota</taxon>
        <taxon>Metazoa</taxon>
        <taxon>Spiralia</taxon>
        <taxon>Lophotrochozoa</taxon>
        <taxon>Platyhelminthes</taxon>
        <taxon>Trematoda</taxon>
        <taxon>Digenea</taxon>
        <taxon>Plagiorchiida</taxon>
        <taxon>Echinostomata</taxon>
        <taxon>Echinostomatoidea</taxon>
        <taxon>Echinostomatidae</taxon>
        <taxon>Echinostoma</taxon>
    </lineage>
</organism>
<gene>
    <name evidence="7" type="ORF">ECPE_LOCUS11668</name>
</gene>
<dbReference type="GO" id="GO:0043015">
    <property type="term" value="F:gamma-tubulin binding"/>
    <property type="evidence" value="ECO:0007669"/>
    <property type="project" value="InterPro"/>
</dbReference>
<reference evidence="7 8" key="1">
    <citation type="submission" date="2018-11" db="EMBL/GenBank/DDBJ databases">
        <authorList>
            <consortium name="Pathogen Informatics"/>
        </authorList>
    </citation>
    <scope>NUCLEOTIDE SEQUENCE [LARGE SCALE GENOMIC DNA]</scope>
    <source>
        <strain evidence="7 8">Egypt</strain>
    </source>
</reference>
<dbReference type="GO" id="GO:0051011">
    <property type="term" value="F:microtubule minus-end binding"/>
    <property type="evidence" value="ECO:0007669"/>
    <property type="project" value="TreeGrafter"/>
</dbReference>
<dbReference type="InterPro" id="IPR042241">
    <property type="entry name" value="GCP_C_sf"/>
</dbReference>